<evidence type="ECO:0000256" key="1">
    <source>
        <dbReference type="SAM" id="SignalP"/>
    </source>
</evidence>
<feature type="signal peptide" evidence="1">
    <location>
        <begin position="1"/>
        <end position="23"/>
    </location>
</feature>
<evidence type="ECO:0000313" key="2">
    <source>
        <dbReference type="EMBL" id="OGN33121.1"/>
    </source>
</evidence>
<keyword evidence="1" id="KW-0732">Signal</keyword>
<evidence type="ECO:0008006" key="4">
    <source>
        <dbReference type="Google" id="ProtNLM"/>
    </source>
</evidence>
<protein>
    <recommendedName>
        <fullName evidence="4">EGF-like domain-containing protein</fullName>
    </recommendedName>
</protein>
<dbReference type="AlphaFoldDB" id="A0A1F8H6E1"/>
<gene>
    <name evidence="2" type="ORF">A3I39_02255</name>
</gene>
<comment type="caution">
    <text evidence="2">The sequence shown here is derived from an EMBL/GenBank/DDBJ whole genome shotgun (WGS) entry which is preliminary data.</text>
</comment>
<feature type="chain" id="PRO_5009535747" description="EGF-like domain-containing protein" evidence="1">
    <location>
        <begin position="24"/>
        <end position="252"/>
    </location>
</feature>
<evidence type="ECO:0000313" key="3">
    <source>
        <dbReference type="Proteomes" id="UP000178155"/>
    </source>
</evidence>
<reference evidence="2 3" key="1">
    <citation type="journal article" date="2016" name="Nat. Commun.">
        <title>Thousands of microbial genomes shed light on interconnected biogeochemical processes in an aquifer system.</title>
        <authorList>
            <person name="Anantharaman K."/>
            <person name="Brown C.T."/>
            <person name="Hug L.A."/>
            <person name="Sharon I."/>
            <person name="Castelle C.J."/>
            <person name="Probst A.J."/>
            <person name="Thomas B.C."/>
            <person name="Singh A."/>
            <person name="Wilkins M.J."/>
            <person name="Karaoz U."/>
            <person name="Brodie E.L."/>
            <person name="Williams K.H."/>
            <person name="Hubbard S.S."/>
            <person name="Banfield J.F."/>
        </authorList>
    </citation>
    <scope>NUCLEOTIDE SEQUENCE [LARGE SCALE GENOMIC DNA]</scope>
</reference>
<dbReference type="Proteomes" id="UP000178155">
    <property type="component" value="Unassembled WGS sequence"/>
</dbReference>
<accession>A0A1F8H6E1</accession>
<proteinExistence type="predicted"/>
<name>A0A1F8H6E1_9BACT</name>
<sequence>MRYKIIGVALILLSFLLIGSSRADISTPTPSIEEILGCLPPSSLECSDQNSYDRLSWRLQELGTYSSEIGKDQLNACQQQITDYQHELAIFNTCAPKLNLNFDQTQINSAIGSYVCSGFLENKGTYNKTTRMCECSSGYILYQSECKNPLEICQTKHGLNTIAQNGNCVVISSMMTLRPSSSPTATPYLPEKILKYIPTIKPNPPALEPANQLQYVPYDQPNQPITAPTKNGIMSSLRFLGRAFMDLFRIIF</sequence>
<dbReference type="EMBL" id="MGKW01000038">
    <property type="protein sequence ID" value="OGN33121.1"/>
    <property type="molecule type" value="Genomic_DNA"/>
</dbReference>
<organism evidence="2 3">
    <name type="scientific">Candidatus Yanofskybacteria bacterium RIFCSPLOWO2_02_FULL_47_9b</name>
    <dbReference type="NCBI Taxonomy" id="1802708"/>
    <lineage>
        <taxon>Bacteria</taxon>
        <taxon>Candidatus Yanofskyibacteriota</taxon>
    </lineage>
</organism>